<protein>
    <submittedName>
        <fullName evidence="2">Acyl-CoA reductase</fullName>
    </submittedName>
</protein>
<proteinExistence type="predicted"/>
<name>A0ABU2QR96_9ACTN</name>
<evidence type="ECO:0000313" key="3">
    <source>
        <dbReference type="Proteomes" id="UP001180503"/>
    </source>
</evidence>
<dbReference type="Pfam" id="PF05893">
    <property type="entry name" value="LuxC"/>
    <property type="match status" value="1"/>
</dbReference>
<keyword evidence="1" id="KW-0521">NADP</keyword>
<gene>
    <name evidence="2" type="ORF">RM528_34605</name>
</gene>
<evidence type="ECO:0000256" key="1">
    <source>
        <dbReference type="ARBA" id="ARBA00022857"/>
    </source>
</evidence>
<sequence length="146" mass="15547">MLDGWVSRTDAAGNTGAVRAFPPRVVHMLAGNAPSGCVASIAQSALVKGISLFKMPSSDPFTTVAVLRTRAEIDPNHPVVQSMSAVYWAGGDEAIERTIYRPQYFDKIVAWGGGPAINNVVKYLGPGIQLVSFDPKSSISMIGREV</sequence>
<dbReference type="InterPro" id="IPR008670">
    <property type="entry name" value="CoA_reduct_LuxC"/>
</dbReference>
<accession>A0ABU2QR96</accession>
<comment type="caution">
    <text evidence="2">The sequence shown here is derived from an EMBL/GenBank/DDBJ whole genome shotgun (WGS) entry which is preliminary data.</text>
</comment>
<evidence type="ECO:0000313" key="2">
    <source>
        <dbReference type="EMBL" id="MDT0406973.1"/>
    </source>
</evidence>
<dbReference type="RefSeq" id="WP_311711678.1">
    <property type="nucleotide sequence ID" value="NZ_JAVRFB010000222.1"/>
</dbReference>
<organism evidence="2 3">
    <name type="scientific">Streptomyces edwardsiae</name>
    <dbReference type="NCBI Taxonomy" id="3075527"/>
    <lineage>
        <taxon>Bacteria</taxon>
        <taxon>Bacillati</taxon>
        <taxon>Actinomycetota</taxon>
        <taxon>Actinomycetes</taxon>
        <taxon>Kitasatosporales</taxon>
        <taxon>Streptomycetaceae</taxon>
        <taxon>Streptomyces</taxon>
    </lineage>
</organism>
<feature type="non-terminal residue" evidence="2">
    <location>
        <position position="146"/>
    </location>
</feature>
<reference evidence="3" key="1">
    <citation type="submission" date="2023-07" db="EMBL/GenBank/DDBJ databases">
        <title>30 novel species of actinomycetes from the DSMZ collection.</title>
        <authorList>
            <person name="Nouioui I."/>
        </authorList>
    </citation>
    <scope>NUCLEOTIDE SEQUENCE [LARGE SCALE GENOMIC DNA]</scope>
    <source>
        <strain evidence="3">DSM 41635</strain>
    </source>
</reference>
<dbReference type="EMBL" id="JAVRFB010000222">
    <property type="protein sequence ID" value="MDT0406973.1"/>
    <property type="molecule type" value="Genomic_DNA"/>
</dbReference>
<dbReference type="Proteomes" id="UP001180503">
    <property type="component" value="Unassembled WGS sequence"/>
</dbReference>